<dbReference type="GO" id="GO:0008855">
    <property type="term" value="F:exodeoxyribonuclease VII activity"/>
    <property type="evidence" value="ECO:0007669"/>
    <property type="project" value="UniProtKB-EC"/>
</dbReference>
<dbReference type="HAMAP" id="MF_00337">
    <property type="entry name" value="Exonuc_7_S"/>
    <property type="match status" value="1"/>
</dbReference>
<keyword evidence="9" id="KW-1185">Reference proteome</keyword>
<dbReference type="Pfam" id="PF02609">
    <property type="entry name" value="Exonuc_VII_S"/>
    <property type="match status" value="1"/>
</dbReference>
<comment type="subunit">
    <text evidence="6">Heterooligomer composed of large and small subunits.</text>
</comment>
<reference evidence="8" key="1">
    <citation type="submission" date="2024-03" db="EMBL/GenBank/DDBJ databases">
        <title>Human intestinal bacterial collection.</title>
        <authorList>
            <person name="Pauvert C."/>
            <person name="Hitch T.C.A."/>
            <person name="Clavel T."/>
        </authorList>
    </citation>
    <scope>NUCLEOTIDE SEQUENCE [LARGE SCALE GENOMIC DNA]</scope>
    <source>
        <strain evidence="8">CLA-AA-H89B</strain>
    </source>
</reference>
<proteinExistence type="inferred from homology"/>
<keyword evidence="2 6" id="KW-0963">Cytoplasm</keyword>
<evidence type="ECO:0000256" key="3">
    <source>
        <dbReference type="ARBA" id="ARBA00022722"/>
    </source>
</evidence>
<dbReference type="PANTHER" id="PTHR34137:SF1">
    <property type="entry name" value="EXODEOXYRIBONUCLEASE 7 SMALL SUBUNIT"/>
    <property type="match status" value="1"/>
</dbReference>
<evidence type="ECO:0000313" key="8">
    <source>
        <dbReference type="EMBL" id="MEQ2554177.1"/>
    </source>
</evidence>
<sequence length="69" mass="7949">MAKAQTLEQSFEKLEQIIGNLENGDVSLEDSFKLYNEGMKLIQNCNQQLDKVEKKIVVLNQKEGDEDEF</sequence>
<comment type="caution">
    <text evidence="8">The sequence shown here is derived from an EMBL/GenBank/DDBJ whole genome shotgun (WGS) entry which is preliminary data.</text>
</comment>
<keyword evidence="7" id="KW-0175">Coiled coil</keyword>
<dbReference type="PANTHER" id="PTHR34137">
    <property type="entry name" value="EXODEOXYRIBONUCLEASE 7 SMALL SUBUNIT"/>
    <property type="match status" value="1"/>
</dbReference>
<evidence type="ECO:0000256" key="2">
    <source>
        <dbReference type="ARBA" id="ARBA00022490"/>
    </source>
</evidence>
<keyword evidence="4 6" id="KW-0378">Hydrolase</keyword>
<evidence type="ECO:0000256" key="7">
    <source>
        <dbReference type="SAM" id="Coils"/>
    </source>
</evidence>
<comment type="similarity">
    <text evidence="1 6">Belongs to the XseB family.</text>
</comment>
<evidence type="ECO:0000256" key="1">
    <source>
        <dbReference type="ARBA" id="ARBA00009998"/>
    </source>
</evidence>
<evidence type="ECO:0000256" key="6">
    <source>
        <dbReference type="HAMAP-Rule" id="MF_00337"/>
    </source>
</evidence>
<evidence type="ECO:0000256" key="4">
    <source>
        <dbReference type="ARBA" id="ARBA00022801"/>
    </source>
</evidence>
<protein>
    <recommendedName>
        <fullName evidence="6">Exodeoxyribonuclease 7 small subunit</fullName>
        <ecNumber evidence="6">3.1.11.6</ecNumber>
    </recommendedName>
    <alternativeName>
        <fullName evidence="6">Exodeoxyribonuclease VII small subunit</fullName>
        <shortName evidence="6">Exonuclease VII small subunit</shortName>
    </alternativeName>
</protein>
<feature type="coiled-coil region" evidence="7">
    <location>
        <begin position="4"/>
        <end position="62"/>
    </location>
</feature>
<keyword evidence="3 6" id="KW-0540">Nuclease</keyword>
<gene>
    <name evidence="6 8" type="primary">xseB</name>
    <name evidence="8" type="ORF">WMO37_03980</name>
</gene>
<evidence type="ECO:0000313" key="9">
    <source>
        <dbReference type="Proteomes" id="UP001546774"/>
    </source>
</evidence>
<accession>A0ABV1H459</accession>
<dbReference type="EMBL" id="JBBMFS010000002">
    <property type="protein sequence ID" value="MEQ2554177.1"/>
    <property type="molecule type" value="Genomic_DNA"/>
</dbReference>
<keyword evidence="5 6" id="KW-0269">Exonuclease</keyword>
<evidence type="ECO:0000256" key="5">
    <source>
        <dbReference type="ARBA" id="ARBA00022839"/>
    </source>
</evidence>
<dbReference type="InterPro" id="IPR003761">
    <property type="entry name" value="Exonuc_VII_S"/>
</dbReference>
<dbReference type="NCBIfam" id="TIGR01280">
    <property type="entry name" value="xseB"/>
    <property type="match status" value="1"/>
</dbReference>
<dbReference type="Proteomes" id="UP001546774">
    <property type="component" value="Unassembled WGS sequence"/>
</dbReference>
<comment type="function">
    <text evidence="6">Bidirectionally degrades single-stranded DNA into large acid-insoluble oligonucleotides, which are then degraded further into small acid-soluble oligonucleotides.</text>
</comment>
<comment type="catalytic activity">
    <reaction evidence="6">
        <text>Exonucleolytic cleavage in either 5'- to 3'- or 3'- to 5'-direction to yield nucleoside 5'-phosphates.</text>
        <dbReference type="EC" id="3.1.11.6"/>
    </reaction>
</comment>
<dbReference type="Gene3D" id="1.10.287.1040">
    <property type="entry name" value="Exonuclease VII, small subunit"/>
    <property type="match status" value="1"/>
</dbReference>
<dbReference type="EC" id="3.1.11.6" evidence="6"/>
<dbReference type="PIRSF" id="PIRSF006488">
    <property type="entry name" value="Exonuc_VII_S"/>
    <property type="match status" value="1"/>
</dbReference>
<name>A0ABV1H459_9FIRM</name>
<comment type="subcellular location">
    <subcellularLocation>
        <location evidence="6">Cytoplasm</location>
    </subcellularLocation>
</comment>
<organism evidence="8 9">
    <name type="scientific">Lachnospira intestinalis</name>
    <dbReference type="NCBI Taxonomy" id="3133158"/>
    <lineage>
        <taxon>Bacteria</taxon>
        <taxon>Bacillati</taxon>
        <taxon>Bacillota</taxon>
        <taxon>Clostridia</taxon>
        <taxon>Lachnospirales</taxon>
        <taxon>Lachnospiraceae</taxon>
        <taxon>Lachnospira</taxon>
    </lineage>
</organism>
<dbReference type="SUPFAM" id="SSF116842">
    <property type="entry name" value="XseB-like"/>
    <property type="match status" value="1"/>
</dbReference>
<dbReference type="InterPro" id="IPR037004">
    <property type="entry name" value="Exonuc_VII_ssu_sf"/>
</dbReference>